<evidence type="ECO:0000313" key="3">
    <source>
        <dbReference type="Proteomes" id="UP000326396"/>
    </source>
</evidence>
<sequence length="81" mass="9164">MDLRNLQINQVKCDRKQPCQWPPKKIASSGIELETSRLSVLSLTTTRLLSRALVEDDDDDEDDDDKDDNDVGYGNGFHLCP</sequence>
<reference evidence="2 3" key="1">
    <citation type="submission" date="2019-05" db="EMBL/GenBank/DDBJ databases">
        <title>Mikania micrantha, genome provides insights into the molecular mechanism of rapid growth.</title>
        <authorList>
            <person name="Liu B."/>
        </authorList>
    </citation>
    <scope>NUCLEOTIDE SEQUENCE [LARGE SCALE GENOMIC DNA]</scope>
    <source>
        <strain evidence="2">NLD-2019</strain>
        <tissue evidence="2">Leaf</tissue>
    </source>
</reference>
<evidence type="ECO:0000313" key="2">
    <source>
        <dbReference type="EMBL" id="KAD5961720.1"/>
    </source>
</evidence>
<gene>
    <name evidence="2" type="ORF">E3N88_13193</name>
</gene>
<feature type="compositionally biased region" description="Acidic residues" evidence="1">
    <location>
        <begin position="55"/>
        <end position="70"/>
    </location>
</feature>
<dbReference type="Proteomes" id="UP000326396">
    <property type="component" value="Linkage Group LG14"/>
</dbReference>
<dbReference type="EMBL" id="SZYD01000006">
    <property type="protein sequence ID" value="KAD5961720.1"/>
    <property type="molecule type" value="Genomic_DNA"/>
</dbReference>
<accession>A0A5N6P9L7</accession>
<protein>
    <submittedName>
        <fullName evidence="2">Uncharacterized protein</fullName>
    </submittedName>
</protein>
<name>A0A5N6P9L7_9ASTR</name>
<organism evidence="2 3">
    <name type="scientific">Mikania micrantha</name>
    <name type="common">bitter vine</name>
    <dbReference type="NCBI Taxonomy" id="192012"/>
    <lineage>
        <taxon>Eukaryota</taxon>
        <taxon>Viridiplantae</taxon>
        <taxon>Streptophyta</taxon>
        <taxon>Embryophyta</taxon>
        <taxon>Tracheophyta</taxon>
        <taxon>Spermatophyta</taxon>
        <taxon>Magnoliopsida</taxon>
        <taxon>eudicotyledons</taxon>
        <taxon>Gunneridae</taxon>
        <taxon>Pentapetalae</taxon>
        <taxon>asterids</taxon>
        <taxon>campanulids</taxon>
        <taxon>Asterales</taxon>
        <taxon>Asteraceae</taxon>
        <taxon>Asteroideae</taxon>
        <taxon>Heliantheae alliance</taxon>
        <taxon>Eupatorieae</taxon>
        <taxon>Mikania</taxon>
    </lineage>
</organism>
<proteinExistence type="predicted"/>
<feature type="region of interest" description="Disordered" evidence="1">
    <location>
        <begin position="54"/>
        <end position="81"/>
    </location>
</feature>
<evidence type="ECO:0000256" key="1">
    <source>
        <dbReference type="SAM" id="MobiDB-lite"/>
    </source>
</evidence>
<dbReference type="AlphaFoldDB" id="A0A5N6P9L7"/>
<keyword evidence="3" id="KW-1185">Reference proteome</keyword>
<comment type="caution">
    <text evidence="2">The sequence shown here is derived from an EMBL/GenBank/DDBJ whole genome shotgun (WGS) entry which is preliminary data.</text>
</comment>